<name>A0ABT5JWI8_9BURK</name>
<dbReference type="Proteomes" id="UP001221208">
    <property type="component" value="Unassembled WGS sequence"/>
</dbReference>
<feature type="chain" id="PRO_5045922728" evidence="1">
    <location>
        <begin position="25"/>
        <end position="366"/>
    </location>
</feature>
<dbReference type="GO" id="GO:0016787">
    <property type="term" value="F:hydrolase activity"/>
    <property type="evidence" value="ECO:0007669"/>
    <property type="project" value="UniProtKB-KW"/>
</dbReference>
<dbReference type="Gene3D" id="3.40.50.1820">
    <property type="entry name" value="alpha/beta hydrolase"/>
    <property type="match status" value="1"/>
</dbReference>
<proteinExistence type="predicted"/>
<keyword evidence="3" id="KW-1185">Reference proteome</keyword>
<dbReference type="InterPro" id="IPR029058">
    <property type="entry name" value="AB_hydrolase_fold"/>
</dbReference>
<evidence type="ECO:0000313" key="3">
    <source>
        <dbReference type="Proteomes" id="UP001221208"/>
    </source>
</evidence>
<organism evidence="2 3">
    <name type="scientific">Janthinobacterium fluminis</name>
    <dbReference type="NCBI Taxonomy" id="2987524"/>
    <lineage>
        <taxon>Bacteria</taxon>
        <taxon>Pseudomonadati</taxon>
        <taxon>Pseudomonadota</taxon>
        <taxon>Betaproteobacteria</taxon>
        <taxon>Burkholderiales</taxon>
        <taxon>Oxalobacteraceae</taxon>
        <taxon>Janthinobacterium</taxon>
    </lineage>
</organism>
<gene>
    <name evidence="2" type="ORF">OIK44_05765</name>
</gene>
<dbReference type="EMBL" id="JAQQXR010000001">
    <property type="protein sequence ID" value="MDC8757097.1"/>
    <property type="molecule type" value="Genomic_DNA"/>
</dbReference>
<dbReference type="PANTHER" id="PTHR48098">
    <property type="entry name" value="ENTEROCHELIN ESTERASE-RELATED"/>
    <property type="match status" value="1"/>
</dbReference>
<comment type="caution">
    <text evidence="2">The sequence shown here is derived from an EMBL/GenBank/DDBJ whole genome shotgun (WGS) entry which is preliminary data.</text>
</comment>
<dbReference type="RefSeq" id="WP_273669745.1">
    <property type="nucleotide sequence ID" value="NZ_JAQQXR010000001.1"/>
</dbReference>
<accession>A0ABT5JWI8</accession>
<evidence type="ECO:0000313" key="2">
    <source>
        <dbReference type="EMBL" id="MDC8757097.1"/>
    </source>
</evidence>
<reference evidence="2 3" key="1">
    <citation type="submission" date="2022-10" db="EMBL/GenBank/DDBJ databases">
        <title>Janthinobacterium sp. hw3 Genome sequencing.</title>
        <authorList>
            <person name="Park S."/>
        </authorList>
    </citation>
    <scope>NUCLEOTIDE SEQUENCE [LARGE SCALE GENOMIC DNA]</scope>
    <source>
        <strain evidence="3">hw3</strain>
    </source>
</reference>
<keyword evidence="2" id="KW-0378">Hydrolase</keyword>
<dbReference type="Pfam" id="PF00756">
    <property type="entry name" value="Esterase"/>
    <property type="match status" value="1"/>
</dbReference>
<protein>
    <submittedName>
        <fullName evidence="2">Alpha/beta hydrolase-fold protein</fullName>
    </submittedName>
</protein>
<keyword evidence="1" id="KW-0732">Signal</keyword>
<evidence type="ECO:0000256" key="1">
    <source>
        <dbReference type="SAM" id="SignalP"/>
    </source>
</evidence>
<dbReference type="InterPro" id="IPR000801">
    <property type="entry name" value="Esterase-like"/>
</dbReference>
<feature type="signal peptide" evidence="1">
    <location>
        <begin position="1"/>
        <end position="24"/>
    </location>
</feature>
<dbReference type="SUPFAM" id="SSF53474">
    <property type="entry name" value="alpha/beta-Hydrolases"/>
    <property type="match status" value="1"/>
</dbReference>
<sequence length="366" mass="39982">MKRKVLSLLMAAALFGSGFGMAHAGDAEENAGDEPSELTLLRPVLDALMFSEDTDTLVAEADKMNEKHVVEALVLYMAATREEPENIWAPYQAAALLARMGNPDIAQRYLRLADQRGIWFAPFMAEDDDFSAMRASEKYQDVLANAKQRYKTKAEGKVGAMSVLDPAGETVMPAGGWPVVVWLHGYGVNGDVGSRAEESSFKGIANQGAIVIGVNGTEMLANESSFRWAGPGYERTQKAVQQALTQLAGKREINRKQIYLMGFSQGSQHAGALLAQHPQDYAGALLMSPGGNQASPKSSTAKGKRIYVLNGKKEHQSNQAMTQDFRELLSKGNTLKFIQHDGGHTFPDDWKDSLPKAVRWLMSKES</sequence>
<dbReference type="InterPro" id="IPR050583">
    <property type="entry name" value="Mycobacterial_A85_antigen"/>
</dbReference>
<dbReference type="PANTHER" id="PTHR48098:SF6">
    <property type="entry name" value="FERRI-BACILLIBACTIN ESTERASE BESA"/>
    <property type="match status" value="1"/>
</dbReference>